<sequence>MNREQVIEIYSEALEGKRRRFPDGFFIGEEGKKYLAYMTRYLLEERLSIKVTDIPLKVKASTLWSHRLRPPANLHDWNYYDVIENAYPGRFNPLEFHQVPHKYWDGEEGRKRAIQAVQYVIEVKAGITLDEIPSTINHHFFKKYRLGGVFDIFAQSPFKVIDAIYPGIFKPWQFNHVIMNCWKDPLYIEEVMEWFLFQQLGFSSYIEASIKIKVKHFFECQLTGLYQRAFNSRLERVKQWISIRIEKEERTRQQLETTYNESN</sequence>
<feature type="domain" description="DUF4046" evidence="1">
    <location>
        <begin position="95"/>
        <end position="169"/>
    </location>
</feature>
<evidence type="ECO:0000313" key="2">
    <source>
        <dbReference type="EMBL" id="MBA9042410.1"/>
    </source>
</evidence>
<gene>
    <name evidence="2" type="ORF">HNP21_005545</name>
</gene>
<dbReference type="Pfam" id="PF13255">
    <property type="entry name" value="DUF4046"/>
    <property type="match status" value="2"/>
</dbReference>
<feature type="domain" description="DUF4046" evidence="1">
    <location>
        <begin position="6"/>
        <end position="90"/>
    </location>
</feature>
<evidence type="ECO:0000259" key="1">
    <source>
        <dbReference type="Pfam" id="PF13255"/>
    </source>
</evidence>
<comment type="caution">
    <text evidence="2">The sequence shown here is derived from an EMBL/GenBank/DDBJ whole genome shotgun (WGS) entry which is preliminary data.</text>
</comment>
<dbReference type="Proteomes" id="UP000543174">
    <property type="component" value="Unassembled WGS sequence"/>
</dbReference>
<dbReference type="RefSeq" id="WP_061860308.1">
    <property type="nucleotide sequence ID" value="NZ_JACJHT010000012.1"/>
</dbReference>
<proteinExistence type="predicted"/>
<organism evidence="2 3">
    <name type="scientific">Priestia aryabhattai</name>
    <name type="common">Bacillus aryabhattai</name>
    <dbReference type="NCBI Taxonomy" id="412384"/>
    <lineage>
        <taxon>Bacteria</taxon>
        <taxon>Bacillati</taxon>
        <taxon>Bacillota</taxon>
        <taxon>Bacilli</taxon>
        <taxon>Bacillales</taxon>
        <taxon>Bacillaceae</taxon>
        <taxon>Priestia</taxon>
    </lineage>
</organism>
<name>A0A7W3RHL9_PRIAR</name>
<dbReference type="AlphaFoldDB" id="A0A7W3RHL9"/>
<protein>
    <recommendedName>
        <fullName evidence="1">DUF4046 domain-containing protein</fullName>
    </recommendedName>
</protein>
<keyword evidence="3" id="KW-1185">Reference proteome</keyword>
<dbReference type="EMBL" id="JACJHT010000012">
    <property type="protein sequence ID" value="MBA9042410.1"/>
    <property type="molecule type" value="Genomic_DNA"/>
</dbReference>
<accession>A0A7W3RHL9</accession>
<dbReference type="InterPro" id="IPR025119">
    <property type="entry name" value="DUF4046"/>
</dbReference>
<evidence type="ECO:0000313" key="3">
    <source>
        <dbReference type="Proteomes" id="UP000543174"/>
    </source>
</evidence>
<reference evidence="2" key="1">
    <citation type="submission" date="2020-08" db="EMBL/GenBank/DDBJ databases">
        <title>Functional genomics of gut bacteria from endangered species of beetles.</title>
        <authorList>
            <person name="Carlos-Shanley C."/>
        </authorList>
    </citation>
    <scope>NUCLEOTIDE SEQUENCE [LARGE SCALE GENOMIC DNA]</scope>
    <source>
        <strain evidence="2">S00060</strain>
    </source>
</reference>